<reference evidence="1 2" key="1">
    <citation type="submission" date="2024-04" db="EMBL/GenBank/DDBJ databases">
        <title>Tritrichomonas musculus Genome.</title>
        <authorList>
            <person name="Alves-Ferreira E."/>
            <person name="Grigg M."/>
            <person name="Lorenzi H."/>
            <person name="Galac M."/>
        </authorList>
    </citation>
    <scope>NUCLEOTIDE SEQUENCE [LARGE SCALE GENOMIC DNA]</scope>
    <source>
        <strain evidence="1 2">EAF2021</strain>
    </source>
</reference>
<protein>
    <submittedName>
        <fullName evidence="1">Uncharacterized protein</fullName>
    </submittedName>
</protein>
<sequence>MHTINFVPVNINFFQENVNPARHYTTKRGTGPEALEVQRRLDGFDAQTSPIAKIIKEKYPDATKSELISVTQMIIILIKHDKAECELPPTFYKFDRITRRSKDLIIKWYSDHWNIISNYFNDVGLADSQLRIISNNCNVFNVQ</sequence>
<proteinExistence type="predicted"/>
<organism evidence="1 2">
    <name type="scientific">Tritrichomonas musculus</name>
    <dbReference type="NCBI Taxonomy" id="1915356"/>
    <lineage>
        <taxon>Eukaryota</taxon>
        <taxon>Metamonada</taxon>
        <taxon>Parabasalia</taxon>
        <taxon>Tritrichomonadida</taxon>
        <taxon>Tritrichomonadidae</taxon>
        <taxon>Tritrichomonas</taxon>
    </lineage>
</organism>
<accession>A0ABR2IRK4</accession>
<name>A0ABR2IRK4_9EUKA</name>
<keyword evidence="2" id="KW-1185">Reference proteome</keyword>
<evidence type="ECO:0000313" key="1">
    <source>
        <dbReference type="EMBL" id="KAK8866831.1"/>
    </source>
</evidence>
<comment type="caution">
    <text evidence="1">The sequence shown here is derived from an EMBL/GenBank/DDBJ whole genome shotgun (WGS) entry which is preliminary data.</text>
</comment>
<gene>
    <name evidence="1" type="ORF">M9Y10_009799</name>
</gene>
<dbReference type="EMBL" id="JAPFFF010000015">
    <property type="protein sequence ID" value="KAK8866831.1"/>
    <property type="molecule type" value="Genomic_DNA"/>
</dbReference>
<evidence type="ECO:0000313" key="2">
    <source>
        <dbReference type="Proteomes" id="UP001470230"/>
    </source>
</evidence>
<dbReference type="Proteomes" id="UP001470230">
    <property type="component" value="Unassembled WGS sequence"/>
</dbReference>